<evidence type="ECO:0000256" key="2">
    <source>
        <dbReference type="ARBA" id="ARBA00022694"/>
    </source>
</evidence>
<dbReference type="STRING" id="1603606.DSOUD_1822"/>
<dbReference type="OrthoDB" id="9765084at2"/>
<dbReference type="GO" id="GO:0032259">
    <property type="term" value="P:methylation"/>
    <property type="evidence" value="ECO:0007669"/>
    <property type="project" value="UniProtKB-KW"/>
</dbReference>
<dbReference type="AlphaFoldDB" id="A0A0M4D6K0"/>
<dbReference type="GO" id="GO:0008168">
    <property type="term" value="F:methyltransferase activity"/>
    <property type="evidence" value="ECO:0007669"/>
    <property type="project" value="UniProtKB-KW"/>
</dbReference>
<proteinExistence type="inferred from homology"/>
<dbReference type="RefSeq" id="WP_053550683.1">
    <property type="nucleotide sequence ID" value="NZ_CP010802.1"/>
</dbReference>
<dbReference type="GO" id="GO:0002098">
    <property type="term" value="P:tRNA wobble uridine modification"/>
    <property type="evidence" value="ECO:0007669"/>
    <property type="project" value="InterPro"/>
</dbReference>
<dbReference type="EMBL" id="CP010802">
    <property type="protein sequence ID" value="ALC16597.1"/>
    <property type="molecule type" value="Genomic_DNA"/>
</dbReference>
<dbReference type="InterPro" id="IPR027555">
    <property type="entry name" value="Mo5U34_MeTrfas-like"/>
</dbReference>
<reference evidence="3 4" key="1">
    <citation type="submission" date="2015-07" db="EMBL/GenBank/DDBJ databases">
        <title>Isolation and Genomic Characterization of a Novel Halophilic Metal-Reducing Deltaproteobacterium from the Deep Subsurface.</title>
        <authorList>
            <person name="Badalamenti J.P."/>
            <person name="Summers Z.M."/>
            <person name="Gralnick J.A."/>
            <person name="Bond D.R."/>
        </authorList>
    </citation>
    <scope>NUCLEOTIDE SEQUENCE [LARGE SCALE GENOMIC DNA]</scope>
    <source>
        <strain evidence="3 4">WTL</strain>
    </source>
</reference>
<dbReference type="Proteomes" id="UP000057158">
    <property type="component" value="Chromosome"/>
</dbReference>
<dbReference type="GO" id="GO:0016765">
    <property type="term" value="F:transferase activity, transferring alkyl or aryl (other than methyl) groups"/>
    <property type="evidence" value="ECO:0007669"/>
    <property type="project" value="InterPro"/>
</dbReference>
<protein>
    <submittedName>
        <fullName evidence="3">tRNA (Mo5U34)-methyltransferase</fullName>
    </submittedName>
</protein>
<evidence type="ECO:0000256" key="1">
    <source>
        <dbReference type="ARBA" id="ARBA00022679"/>
    </source>
</evidence>
<dbReference type="InterPro" id="IPR010017">
    <property type="entry name" value="CmoB"/>
</dbReference>
<name>A0A0M4D6K0_9BACT</name>
<dbReference type="CDD" id="cd02440">
    <property type="entry name" value="AdoMet_MTases"/>
    <property type="match status" value="1"/>
</dbReference>
<dbReference type="Gene3D" id="3.40.50.150">
    <property type="entry name" value="Vaccinia Virus protein VP39"/>
    <property type="match status" value="1"/>
</dbReference>
<keyword evidence="2" id="KW-0819">tRNA processing</keyword>
<dbReference type="SUPFAM" id="SSF53335">
    <property type="entry name" value="S-adenosyl-L-methionine-dependent methyltransferases"/>
    <property type="match status" value="1"/>
</dbReference>
<keyword evidence="1 3" id="KW-0808">Transferase</keyword>
<dbReference type="HAMAP" id="MF_01590">
    <property type="entry name" value="tRNA_carboxymethyltr_CmoB"/>
    <property type="match status" value="1"/>
</dbReference>
<dbReference type="NCBIfam" id="TIGR00452">
    <property type="entry name" value="tRNA 5-methoxyuridine(34)/uridine 5-oxyacetic acid(34) synthase CmoB"/>
    <property type="match status" value="1"/>
</dbReference>
<evidence type="ECO:0000313" key="4">
    <source>
        <dbReference type="Proteomes" id="UP000057158"/>
    </source>
</evidence>
<dbReference type="KEGG" id="des:DSOUD_1822"/>
<gene>
    <name evidence="3" type="ORF">DSOUD_1822</name>
</gene>
<accession>A0A0M4D6K0</accession>
<dbReference type="InterPro" id="IPR029063">
    <property type="entry name" value="SAM-dependent_MTases_sf"/>
</dbReference>
<sequence>MTRLSDHASEHDLGPWETPLRELEERKASYIAQVDAKGRRYLGLLDQLPEATPSCLDLSGDRVQIGTPGDLPPGEGARLFAVLRGLSPWRKGPFEVFGTGIDSEWVSSLKWNRLQGHIAPLTGRRVLDIGSSNGYYLFRMAAQNPAIALGIEPYLTFYFQYLVLQRYARVPRIYSLPARFEEMPALHRYFDTIFCMGMLYHRRSPIDTLSEIRQNLRRGGELVLETLVIAGEGDLALIPRDRYAKMNNVYFLPTVSALSHWLERAGFEGVRCIDLTPTTSAEQRRTDWVQTESLADFLDPDDPGKTVEGYPAPLRAIFLANAR</sequence>
<evidence type="ECO:0000313" key="3">
    <source>
        <dbReference type="EMBL" id="ALC16597.1"/>
    </source>
</evidence>
<keyword evidence="4" id="KW-1185">Reference proteome</keyword>
<keyword evidence="3" id="KW-0489">Methyltransferase</keyword>
<dbReference type="PATRIC" id="fig|1603606.3.peg.1978"/>
<dbReference type="Pfam" id="PF08003">
    <property type="entry name" value="Methyltransf_9"/>
    <property type="match status" value="1"/>
</dbReference>
<dbReference type="NCBIfam" id="NF011650">
    <property type="entry name" value="PRK15068.1"/>
    <property type="match status" value="1"/>
</dbReference>
<organism evidence="3 4">
    <name type="scientific">Desulfuromonas soudanensis</name>
    <dbReference type="NCBI Taxonomy" id="1603606"/>
    <lineage>
        <taxon>Bacteria</taxon>
        <taxon>Pseudomonadati</taxon>
        <taxon>Thermodesulfobacteriota</taxon>
        <taxon>Desulfuromonadia</taxon>
        <taxon>Desulfuromonadales</taxon>
        <taxon>Desulfuromonadaceae</taxon>
        <taxon>Desulfuromonas</taxon>
    </lineage>
</organism>